<proteinExistence type="predicted"/>
<protein>
    <recommendedName>
        <fullName evidence="3">PilZ domain-containing protein</fullName>
    </recommendedName>
</protein>
<evidence type="ECO:0000313" key="1">
    <source>
        <dbReference type="EMBL" id="SYX81946.1"/>
    </source>
</evidence>
<evidence type="ECO:0008006" key="3">
    <source>
        <dbReference type="Google" id="ProtNLM"/>
    </source>
</evidence>
<accession>A0A383R6I5</accession>
<reference evidence="2" key="1">
    <citation type="submission" date="2018-08" db="EMBL/GenBank/DDBJ databases">
        <authorList>
            <person name="Chevrot R."/>
        </authorList>
    </citation>
    <scope>NUCLEOTIDE SEQUENCE [LARGE SCALE GENOMIC DNA]</scope>
</reference>
<dbReference type="AlphaFoldDB" id="A0A383R6I5"/>
<gene>
    <name evidence="1" type="ORF">PBLR_10365</name>
</gene>
<dbReference type="RefSeq" id="WP_138184470.1">
    <property type="nucleotide sequence ID" value="NZ_LS992241.1"/>
</dbReference>
<name>A0A383R6I5_PAEAL</name>
<sequence>MTGAYVTDAPEHLLMSLLHSRTVLEGDNCIATGVLSYVEGDVMEVELPEFERFELGEALKVTIYSPVGIFNFHTQAVARHEGSLMLIHPPHQQRKFTDQRLFPRIEVRKHGYVLPPRPAEGMAITPTPIPIHIEDISLNGIGFNIKGNSSFVEGSELEAELQLGFAVPCRLTIARMASREDDIFYGAKLQVTSDPAQRSLRAFIMREQIKSHIDRKSKNSVTARP</sequence>
<dbReference type="EMBL" id="LS992241">
    <property type="protein sequence ID" value="SYX81946.1"/>
    <property type="molecule type" value="Genomic_DNA"/>
</dbReference>
<evidence type="ECO:0000313" key="2">
    <source>
        <dbReference type="Proteomes" id="UP000304148"/>
    </source>
</evidence>
<organism evidence="1 2">
    <name type="scientific">Paenibacillus alvei</name>
    <name type="common">Bacillus alvei</name>
    <dbReference type="NCBI Taxonomy" id="44250"/>
    <lineage>
        <taxon>Bacteria</taxon>
        <taxon>Bacillati</taxon>
        <taxon>Bacillota</taxon>
        <taxon>Bacilli</taxon>
        <taxon>Bacillales</taxon>
        <taxon>Paenibacillaceae</taxon>
        <taxon>Paenibacillus</taxon>
    </lineage>
</organism>
<dbReference type="Proteomes" id="UP000304148">
    <property type="component" value="Chromosome"/>
</dbReference>